<evidence type="ECO:0000313" key="1">
    <source>
        <dbReference type="EMBL" id="SKA98440.1"/>
    </source>
</evidence>
<dbReference type="AlphaFoldDB" id="A0A1T4Y9S1"/>
<reference evidence="2" key="1">
    <citation type="submission" date="2017-02" db="EMBL/GenBank/DDBJ databases">
        <authorList>
            <person name="Varghese N."/>
            <person name="Submissions S."/>
        </authorList>
    </citation>
    <scope>NUCLEOTIDE SEQUENCE [LARGE SCALE GENOMIC DNA]</scope>
    <source>
        <strain evidence="2">USBA 833</strain>
    </source>
</reference>
<proteinExistence type="predicted"/>
<dbReference type="Proteomes" id="UP000190105">
    <property type="component" value="Unassembled WGS sequence"/>
</dbReference>
<sequence>MWTVVYIAQSRQEMEKIEKALCEQGVLVKIKKIGKNNDDNGLYEILVPKSEVDDAYIILTSITF</sequence>
<accession>A0A1T4Y9S1</accession>
<evidence type="ECO:0008006" key="3">
    <source>
        <dbReference type="Google" id="ProtNLM"/>
    </source>
</evidence>
<keyword evidence="2" id="KW-1185">Reference proteome</keyword>
<dbReference type="EMBL" id="FUYH01000029">
    <property type="protein sequence ID" value="SKA98440.1"/>
    <property type="molecule type" value="Genomic_DNA"/>
</dbReference>
<dbReference type="STRING" id="1147123.SAMN05443428_1296"/>
<name>A0A1T4Y9S1_9CLOT</name>
<gene>
    <name evidence="1" type="ORF">SAMN05443428_1296</name>
</gene>
<organism evidence="1 2">
    <name type="scientific">Caloramator quimbayensis</name>
    <dbReference type="NCBI Taxonomy" id="1147123"/>
    <lineage>
        <taxon>Bacteria</taxon>
        <taxon>Bacillati</taxon>
        <taxon>Bacillota</taxon>
        <taxon>Clostridia</taxon>
        <taxon>Eubacteriales</taxon>
        <taxon>Clostridiaceae</taxon>
        <taxon>Caloramator</taxon>
    </lineage>
</organism>
<evidence type="ECO:0000313" key="2">
    <source>
        <dbReference type="Proteomes" id="UP000190105"/>
    </source>
</evidence>
<protein>
    <recommendedName>
        <fullName evidence="3">Signal transducing protein</fullName>
    </recommendedName>
</protein>